<evidence type="ECO:0000313" key="5">
    <source>
        <dbReference type="RefSeq" id="XP_022320264.1"/>
    </source>
</evidence>
<dbReference type="KEGG" id="cvn:111122687"/>
<dbReference type="AlphaFoldDB" id="A0A8B8CYF8"/>
<dbReference type="InterPro" id="IPR048366">
    <property type="entry name" value="TNP-like_GBD"/>
</dbReference>
<dbReference type="Proteomes" id="UP000694844">
    <property type="component" value="Chromosome 3"/>
</dbReference>
<dbReference type="PANTHER" id="PTHR47577:SF2">
    <property type="entry name" value="THAP DOMAIN CONTAINING 9"/>
    <property type="match status" value="1"/>
</dbReference>
<dbReference type="GeneID" id="111122687"/>
<dbReference type="PANTHER" id="PTHR47577">
    <property type="entry name" value="THAP DOMAIN-CONTAINING PROTEIN 6"/>
    <property type="match status" value="1"/>
</dbReference>
<dbReference type="Pfam" id="PF21787">
    <property type="entry name" value="TNP-like_RNaseH_N"/>
    <property type="match status" value="1"/>
</dbReference>
<keyword evidence="4" id="KW-1185">Reference proteome</keyword>
<evidence type="ECO:0000313" key="4">
    <source>
        <dbReference type="Proteomes" id="UP000694844"/>
    </source>
</evidence>
<dbReference type="InterPro" id="IPR048365">
    <property type="entry name" value="TNP-like_RNaseH_N"/>
</dbReference>
<feature type="domain" description="Transposable element P transposase-like RNase H" evidence="2">
    <location>
        <begin position="81"/>
        <end position="231"/>
    </location>
</feature>
<evidence type="ECO:0000259" key="3">
    <source>
        <dbReference type="Pfam" id="PF21788"/>
    </source>
</evidence>
<name>A0A8B8CYF8_CRAVI</name>
<gene>
    <name evidence="5" type="primary">LOC111122687</name>
</gene>
<protein>
    <submittedName>
        <fullName evidence="5">Uncharacterized protein LOC111122687</fullName>
    </submittedName>
</protein>
<dbReference type="Pfam" id="PF21788">
    <property type="entry name" value="TNP-like_GBD"/>
    <property type="match status" value="1"/>
</dbReference>
<evidence type="ECO:0000256" key="1">
    <source>
        <dbReference type="SAM" id="MobiDB-lite"/>
    </source>
</evidence>
<dbReference type="OrthoDB" id="2441813at2759"/>
<feature type="domain" description="Transposable element P transposase-like GTP-binding insertion" evidence="3">
    <location>
        <begin position="261"/>
        <end position="378"/>
    </location>
</feature>
<accession>A0A8B8CYF8</accession>
<sequence>MTWKKNFQITVATKDFFGSSRKKYEKQGKNGMRWHPMMIKLCLYLRQKSSKAYESLRDSGFVQLPSTRTLFDYSHYIESRLGFQPDVVKMLKEECLKKDMFAAEHRSFVGILFDEVKIKEDLVYDKHSGELVGYVDLGSVGNQLCELERVLKRKTRCSSDGVAKFVLVLMVRGVTSDLKFPFAAFSTAGVTADFLYPIVWKAISILEVTVKVKVLFCTCDGASANRRFFKLHAREGDNFIHKTINPHDTTREIFFISDVPHLLKTARNCFSNSYSHSKSRTLRNAGKDISWMHIVKLFEEHCDQNLYTPCPKLTRGHIDLNAFSKMKVRLAAQVLSETVANSLEMLFDESVSETVTFIRMMNKFFDCLNVRSPYEGRNKRNPNLDAYTRPDDDRLEWLTKDFLQYFEDWKRTIEERGDFTDAEKASMQLSHQTLLGLKISAHSITACLKFMLQKGSQYILTSFFNQDPLEQHFGHYRHKVDNNNNPTVYEVKNILTQIRTVGAQALPSTRGNCGRDENRPPQVIDNSDFPKRKPKKC</sequence>
<reference evidence="5" key="1">
    <citation type="submission" date="2025-08" db="UniProtKB">
        <authorList>
            <consortium name="RefSeq"/>
        </authorList>
    </citation>
    <scope>IDENTIFICATION</scope>
    <source>
        <tissue evidence="5">Whole sample</tissue>
    </source>
</reference>
<dbReference type="RefSeq" id="XP_022320264.1">
    <property type="nucleotide sequence ID" value="XM_022464556.1"/>
</dbReference>
<feature type="region of interest" description="Disordered" evidence="1">
    <location>
        <begin position="506"/>
        <end position="537"/>
    </location>
</feature>
<evidence type="ECO:0000259" key="2">
    <source>
        <dbReference type="Pfam" id="PF21787"/>
    </source>
</evidence>
<organism evidence="4 5">
    <name type="scientific">Crassostrea virginica</name>
    <name type="common">Eastern oyster</name>
    <dbReference type="NCBI Taxonomy" id="6565"/>
    <lineage>
        <taxon>Eukaryota</taxon>
        <taxon>Metazoa</taxon>
        <taxon>Spiralia</taxon>
        <taxon>Lophotrochozoa</taxon>
        <taxon>Mollusca</taxon>
        <taxon>Bivalvia</taxon>
        <taxon>Autobranchia</taxon>
        <taxon>Pteriomorphia</taxon>
        <taxon>Ostreida</taxon>
        <taxon>Ostreoidea</taxon>
        <taxon>Ostreidae</taxon>
        <taxon>Crassostrea</taxon>
    </lineage>
</organism>
<proteinExistence type="predicted"/>